<proteinExistence type="inferred from homology"/>
<dbReference type="SUPFAM" id="SSF53850">
    <property type="entry name" value="Periplasmic binding protein-like II"/>
    <property type="match status" value="1"/>
</dbReference>
<dbReference type="PROSITE" id="PS50931">
    <property type="entry name" value="HTH_LYSR"/>
    <property type="match status" value="1"/>
</dbReference>
<keyword evidence="7" id="KW-1185">Reference proteome</keyword>
<dbReference type="Gene3D" id="3.40.190.10">
    <property type="entry name" value="Periplasmic binding protein-like II"/>
    <property type="match status" value="2"/>
</dbReference>
<dbReference type="InterPro" id="IPR050389">
    <property type="entry name" value="LysR-type_TF"/>
</dbReference>
<protein>
    <submittedName>
        <fullName evidence="6">LysR family transcriptional regulator</fullName>
    </submittedName>
</protein>
<keyword evidence="4" id="KW-0804">Transcription</keyword>
<name>A0ABT5TCV6_9RHOB</name>
<dbReference type="InterPro" id="IPR036388">
    <property type="entry name" value="WH-like_DNA-bd_sf"/>
</dbReference>
<evidence type="ECO:0000256" key="3">
    <source>
        <dbReference type="ARBA" id="ARBA00023125"/>
    </source>
</evidence>
<dbReference type="Pfam" id="PF03466">
    <property type="entry name" value="LysR_substrate"/>
    <property type="match status" value="1"/>
</dbReference>
<evidence type="ECO:0000256" key="2">
    <source>
        <dbReference type="ARBA" id="ARBA00023015"/>
    </source>
</evidence>
<dbReference type="PANTHER" id="PTHR30118:SF15">
    <property type="entry name" value="TRANSCRIPTIONAL REGULATORY PROTEIN"/>
    <property type="match status" value="1"/>
</dbReference>
<comment type="similarity">
    <text evidence="1">Belongs to the LysR transcriptional regulatory family.</text>
</comment>
<comment type="caution">
    <text evidence="6">The sequence shown here is derived from an EMBL/GenBank/DDBJ whole genome shotgun (WGS) entry which is preliminary data.</text>
</comment>
<evidence type="ECO:0000259" key="5">
    <source>
        <dbReference type="PROSITE" id="PS50931"/>
    </source>
</evidence>
<reference evidence="6" key="1">
    <citation type="submission" date="2023-02" db="EMBL/GenBank/DDBJ databases">
        <title>Description of Roseinatronobacter alkalisoli sp. nov., an alkaliphilic bacerium isolated from soda soil.</title>
        <authorList>
            <person name="Wei W."/>
        </authorList>
    </citation>
    <scope>NUCLEOTIDE SEQUENCE</scope>
    <source>
        <strain evidence="6">HJB301</strain>
    </source>
</reference>
<organism evidence="6 7">
    <name type="scientific">Roseinatronobacter alkalisoli</name>
    <dbReference type="NCBI Taxonomy" id="3028235"/>
    <lineage>
        <taxon>Bacteria</taxon>
        <taxon>Pseudomonadati</taxon>
        <taxon>Pseudomonadota</taxon>
        <taxon>Alphaproteobacteria</taxon>
        <taxon>Rhodobacterales</taxon>
        <taxon>Paracoccaceae</taxon>
        <taxon>Roseinatronobacter</taxon>
    </lineage>
</organism>
<keyword evidence="3" id="KW-0238">DNA-binding</keyword>
<accession>A0ABT5TCV6</accession>
<dbReference type="SUPFAM" id="SSF46785">
    <property type="entry name" value="Winged helix' DNA-binding domain"/>
    <property type="match status" value="1"/>
</dbReference>
<dbReference type="Proteomes" id="UP001431784">
    <property type="component" value="Unassembled WGS sequence"/>
</dbReference>
<feature type="domain" description="HTH lysR-type" evidence="5">
    <location>
        <begin position="9"/>
        <end position="66"/>
    </location>
</feature>
<sequence length="304" mass="32983">MKSIRLESFDLNLMKLFVALAETGSVTRAAAQIGLTQPSASNALQRMRLTLGDPLFVRSKREMVPTRYAALILPTVRATLSALSEALNHAADFEPQESRRRFRVSLSGLGEAVFLPVLATMVGNAAPFVVLENDPVPLSKLGESLLSGRIDLALGLVAVTAPGIRNLPLYQESYVAISAPDREQVPQTISDLRNERLVLVAPAATFGREIQTILTRLGLQGNVALIVQEFAALPELLQGGRYLAIVPGIYGEKLARSGRAKVLPVAFGHPETPVNMVWANHAESDAGFRWFRDLVERSLVGQTP</sequence>
<keyword evidence="2" id="KW-0805">Transcription regulation</keyword>
<gene>
    <name evidence="6" type="ORF">PUT78_17865</name>
</gene>
<dbReference type="PRINTS" id="PR00039">
    <property type="entry name" value="HTHLYSR"/>
</dbReference>
<dbReference type="RefSeq" id="WP_274353633.1">
    <property type="nucleotide sequence ID" value="NZ_JAQZSM010000022.1"/>
</dbReference>
<dbReference type="PANTHER" id="PTHR30118">
    <property type="entry name" value="HTH-TYPE TRANSCRIPTIONAL REGULATOR LEUO-RELATED"/>
    <property type="match status" value="1"/>
</dbReference>
<dbReference type="Pfam" id="PF00126">
    <property type="entry name" value="HTH_1"/>
    <property type="match status" value="1"/>
</dbReference>
<dbReference type="EMBL" id="JAQZSM010000022">
    <property type="protein sequence ID" value="MDD7972958.1"/>
    <property type="molecule type" value="Genomic_DNA"/>
</dbReference>
<evidence type="ECO:0000313" key="6">
    <source>
        <dbReference type="EMBL" id="MDD7972958.1"/>
    </source>
</evidence>
<evidence type="ECO:0000256" key="4">
    <source>
        <dbReference type="ARBA" id="ARBA00023163"/>
    </source>
</evidence>
<dbReference type="InterPro" id="IPR000847">
    <property type="entry name" value="LysR_HTH_N"/>
</dbReference>
<dbReference type="InterPro" id="IPR005119">
    <property type="entry name" value="LysR_subst-bd"/>
</dbReference>
<evidence type="ECO:0000313" key="7">
    <source>
        <dbReference type="Proteomes" id="UP001431784"/>
    </source>
</evidence>
<evidence type="ECO:0000256" key="1">
    <source>
        <dbReference type="ARBA" id="ARBA00009437"/>
    </source>
</evidence>
<dbReference type="InterPro" id="IPR036390">
    <property type="entry name" value="WH_DNA-bd_sf"/>
</dbReference>
<dbReference type="Gene3D" id="1.10.10.10">
    <property type="entry name" value="Winged helix-like DNA-binding domain superfamily/Winged helix DNA-binding domain"/>
    <property type="match status" value="1"/>
</dbReference>